<name>A0ABR7N0Y0_9FIRM</name>
<dbReference type="Proteomes" id="UP000606193">
    <property type="component" value="Unassembled WGS sequence"/>
</dbReference>
<keyword evidence="2 5" id="KW-0812">Transmembrane</keyword>
<evidence type="ECO:0000256" key="1">
    <source>
        <dbReference type="ARBA" id="ARBA00004141"/>
    </source>
</evidence>
<dbReference type="PANTHER" id="PTHR43424">
    <property type="entry name" value="LOCUS PUTATIVE PROTEIN 1-RELATED"/>
    <property type="match status" value="1"/>
</dbReference>
<feature type="transmembrane region" description="Helical" evidence="5">
    <location>
        <begin position="115"/>
        <end position="133"/>
    </location>
</feature>
<feature type="transmembrane region" description="Helical" evidence="5">
    <location>
        <begin position="326"/>
        <end position="346"/>
    </location>
</feature>
<feature type="transmembrane region" description="Helical" evidence="5">
    <location>
        <begin position="145"/>
        <end position="165"/>
    </location>
</feature>
<feature type="transmembrane region" description="Helical" evidence="5">
    <location>
        <begin position="171"/>
        <end position="189"/>
    </location>
</feature>
<evidence type="ECO:0000256" key="2">
    <source>
        <dbReference type="ARBA" id="ARBA00022692"/>
    </source>
</evidence>
<dbReference type="PANTHER" id="PTHR43424:SF1">
    <property type="entry name" value="LOCUS PUTATIVE PROTEIN 1-RELATED"/>
    <property type="match status" value="1"/>
</dbReference>
<evidence type="ECO:0000313" key="7">
    <source>
        <dbReference type="Proteomes" id="UP000606193"/>
    </source>
</evidence>
<dbReference type="InterPro" id="IPR002797">
    <property type="entry name" value="Polysacc_synth"/>
</dbReference>
<proteinExistence type="predicted"/>
<feature type="transmembrane region" description="Helical" evidence="5">
    <location>
        <begin position="44"/>
        <end position="67"/>
    </location>
</feature>
<protein>
    <submittedName>
        <fullName evidence="6">Flippase</fullName>
    </submittedName>
</protein>
<evidence type="ECO:0000313" key="6">
    <source>
        <dbReference type="EMBL" id="MBC8562262.1"/>
    </source>
</evidence>
<dbReference type="CDD" id="cd13128">
    <property type="entry name" value="MATE_Wzx_like"/>
    <property type="match status" value="1"/>
</dbReference>
<dbReference type="EMBL" id="JACRSX010000006">
    <property type="protein sequence ID" value="MBC8562262.1"/>
    <property type="molecule type" value="Genomic_DNA"/>
</dbReference>
<dbReference type="RefSeq" id="WP_022465658.1">
    <property type="nucleotide sequence ID" value="NZ_JACRSX010000006.1"/>
</dbReference>
<feature type="transmembrane region" description="Helical" evidence="5">
    <location>
        <begin position="290"/>
        <end position="314"/>
    </location>
</feature>
<keyword evidence="7" id="KW-1185">Reference proteome</keyword>
<sequence>MKETKNVNKNAVFNTIKSICSIIYPLITFPYISRVLMRENVGKIDFGASIISYFSLIASLGVTTYAVRECAKVREDRSELSNMASQIFSINLFSTLIAYLALGVTLIVAKPLENYRLLICIQSASILFTTLGTDWINTAMEDFRYITVRTVAVQCLSIVLLFLFIHRPEDYLKYAVISVIASSGAYLINIPYRRKFCDIRFTRNLNLKKHLPPIFLLFAMILSQTIYCNSDMTMLGLMKDASEVGLYSTSVKIYNLVNTVIASVAWVVMPQLSENFAKKNYDEINRLLKYSLNFIIVLGLPCLAGLNVVTGAIIEVIAGRDFLGAVTSLHILTIALLCSFIGGWMGNMIMIPSGRESVCLRAGIVSALINIILNLVLIPRYGLNGAATTTAISEFLGICIQIPYMDKNIRVHGIWNMLKGPVLGVIAIGLIGTVCTSVFQSSFVILAAAVLASAVVYLLILILVKNEFVMAFLAPVLHRKK</sequence>
<comment type="subcellular location">
    <subcellularLocation>
        <location evidence="1">Membrane</location>
        <topology evidence="1">Multi-pass membrane protein</topology>
    </subcellularLocation>
</comment>
<feature type="transmembrane region" description="Helical" evidence="5">
    <location>
        <begin position="12"/>
        <end position="32"/>
    </location>
</feature>
<organism evidence="6 7">
    <name type="scientific">Jutongia huaianensis</name>
    <dbReference type="NCBI Taxonomy" id="2763668"/>
    <lineage>
        <taxon>Bacteria</taxon>
        <taxon>Bacillati</taxon>
        <taxon>Bacillota</taxon>
        <taxon>Clostridia</taxon>
        <taxon>Lachnospirales</taxon>
        <taxon>Lachnospiraceae</taxon>
        <taxon>Jutongia</taxon>
    </lineage>
</organism>
<dbReference type="InterPro" id="IPR052556">
    <property type="entry name" value="PolySynth_Transporter"/>
</dbReference>
<evidence type="ECO:0000256" key="5">
    <source>
        <dbReference type="SAM" id="Phobius"/>
    </source>
</evidence>
<reference evidence="6 7" key="1">
    <citation type="submission" date="2020-08" db="EMBL/GenBank/DDBJ databases">
        <title>Genome public.</title>
        <authorList>
            <person name="Liu C."/>
            <person name="Sun Q."/>
        </authorList>
    </citation>
    <scope>NUCLEOTIDE SEQUENCE [LARGE SCALE GENOMIC DNA]</scope>
    <source>
        <strain evidence="6 7">NSJ-37</strain>
    </source>
</reference>
<feature type="transmembrane region" description="Helical" evidence="5">
    <location>
        <begin position="247"/>
        <end position="269"/>
    </location>
</feature>
<evidence type="ECO:0000256" key="4">
    <source>
        <dbReference type="ARBA" id="ARBA00023136"/>
    </source>
</evidence>
<accession>A0ABR7N0Y0</accession>
<feature type="transmembrane region" description="Helical" evidence="5">
    <location>
        <begin position="358"/>
        <end position="379"/>
    </location>
</feature>
<keyword evidence="3 5" id="KW-1133">Transmembrane helix</keyword>
<dbReference type="Pfam" id="PF01943">
    <property type="entry name" value="Polysacc_synt"/>
    <property type="match status" value="1"/>
</dbReference>
<comment type="caution">
    <text evidence="6">The sequence shown here is derived from an EMBL/GenBank/DDBJ whole genome shotgun (WGS) entry which is preliminary data.</text>
</comment>
<keyword evidence="4 5" id="KW-0472">Membrane</keyword>
<feature type="transmembrane region" description="Helical" evidence="5">
    <location>
        <begin position="88"/>
        <end position="109"/>
    </location>
</feature>
<feature type="transmembrane region" description="Helical" evidence="5">
    <location>
        <begin position="445"/>
        <end position="464"/>
    </location>
</feature>
<gene>
    <name evidence="6" type="ORF">H8704_06415</name>
</gene>
<feature type="transmembrane region" description="Helical" evidence="5">
    <location>
        <begin position="210"/>
        <end position="227"/>
    </location>
</feature>
<feature type="transmembrane region" description="Helical" evidence="5">
    <location>
        <begin position="417"/>
        <end position="439"/>
    </location>
</feature>
<evidence type="ECO:0000256" key="3">
    <source>
        <dbReference type="ARBA" id="ARBA00022989"/>
    </source>
</evidence>